<reference evidence="3" key="1">
    <citation type="submission" date="2015-12" db="EMBL/GenBank/DDBJ databases">
        <title>Update maize B73 reference genome by single molecule sequencing technologies.</title>
        <authorList>
            <consortium name="Maize Genome Sequencing Project"/>
            <person name="Ware D."/>
        </authorList>
    </citation>
    <scope>NUCLEOTIDE SEQUENCE [LARGE SCALE GENOMIC DNA]</scope>
    <source>
        <tissue evidence="3">Seedling</tissue>
    </source>
</reference>
<dbReference type="SMR" id="A0A1D6DT63"/>
<evidence type="ECO:0000313" key="3">
    <source>
        <dbReference type="EMBL" id="ONM12079.1"/>
    </source>
</evidence>
<feature type="compositionally biased region" description="Basic residues" evidence="1">
    <location>
        <begin position="164"/>
        <end position="182"/>
    </location>
</feature>
<feature type="non-terminal residue" evidence="3">
    <location>
        <position position="211"/>
    </location>
</feature>
<organism evidence="3">
    <name type="scientific">Zea mays</name>
    <name type="common">Maize</name>
    <dbReference type="NCBI Taxonomy" id="4577"/>
    <lineage>
        <taxon>Eukaryota</taxon>
        <taxon>Viridiplantae</taxon>
        <taxon>Streptophyta</taxon>
        <taxon>Embryophyta</taxon>
        <taxon>Tracheophyta</taxon>
        <taxon>Spermatophyta</taxon>
        <taxon>Magnoliopsida</taxon>
        <taxon>Liliopsida</taxon>
        <taxon>Poales</taxon>
        <taxon>Poaceae</taxon>
        <taxon>PACMAD clade</taxon>
        <taxon>Panicoideae</taxon>
        <taxon>Andropogonodae</taxon>
        <taxon>Andropogoneae</taxon>
        <taxon>Tripsacinae</taxon>
        <taxon>Zea</taxon>
    </lineage>
</organism>
<name>A0A1D6DT63_MAIZE</name>
<protein>
    <submittedName>
        <fullName evidence="3">Uncharacterized protein</fullName>
    </submittedName>
</protein>
<evidence type="ECO:0000256" key="1">
    <source>
        <dbReference type="SAM" id="MobiDB-lite"/>
    </source>
</evidence>
<keyword evidence="2" id="KW-0732">Signal</keyword>
<feature type="chain" id="PRO_5010803387" evidence="2">
    <location>
        <begin position="18"/>
        <end position="211"/>
    </location>
</feature>
<dbReference type="AlphaFoldDB" id="A0A1D6DT63"/>
<proteinExistence type="predicted"/>
<accession>A0A1D6DT63</accession>
<gene>
    <name evidence="3" type="ORF">ZEAMMB73_Zm00001d001826</name>
</gene>
<feature type="signal peptide" evidence="2">
    <location>
        <begin position="1"/>
        <end position="17"/>
    </location>
</feature>
<sequence length="211" mass="23408">MASIIVIAAVLVLDVLAFVLAIGAERRRSYVNYVSVDPAGGVLLRVQLRRVHGVRRERAAAAARRAGRGHGRHPLLLLRPRALAGPLAGVVRHLLHRLLGDVRDRGAVPAGRVGPERVSHQVLPQGRRPAAVRHAAQGRLRRRRRLHLPRRALRRAALPLLRQGARRRRRRGPAHRRRHRHDPHVMSGRYCPVVVIAVAGRRCSRAGAAPP</sequence>
<dbReference type="EMBL" id="CM007648">
    <property type="protein sequence ID" value="ONM12079.1"/>
    <property type="molecule type" value="Genomic_DNA"/>
</dbReference>
<feature type="region of interest" description="Disordered" evidence="1">
    <location>
        <begin position="163"/>
        <end position="184"/>
    </location>
</feature>
<evidence type="ECO:0000256" key="2">
    <source>
        <dbReference type="SAM" id="SignalP"/>
    </source>
</evidence>